<proteinExistence type="predicted"/>
<organism evidence="9 10">
    <name type="scientific">Rhizopus delemar</name>
    <dbReference type="NCBI Taxonomy" id="936053"/>
    <lineage>
        <taxon>Eukaryota</taxon>
        <taxon>Fungi</taxon>
        <taxon>Fungi incertae sedis</taxon>
        <taxon>Mucoromycota</taxon>
        <taxon>Mucoromycotina</taxon>
        <taxon>Mucoromycetes</taxon>
        <taxon>Mucorales</taxon>
        <taxon>Mucorineae</taxon>
        <taxon>Rhizopodaceae</taxon>
        <taxon>Rhizopus</taxon>
    </lineage>
</organism>
<comment type="subcellular location">
    <subcellularLocation>
        <location evidence="1">Membrane</location>
        <topology evidence="1">Multi-pass membrane protein</topology>
    </subcellularLocation>
</comment>
<keyword evidence="5 7" id="KW-1133">Transmembrane helix</keyword>
<evidence type="ECO:0000259" key="8">
    <source>
        <dbReference type="Pfam" id="PF03600"/>
    </source>
</evidence>
<accession>A0A9P7C0I3</accession>
<keyword evidence="4" id="KW-0677">Repeat</keyword>
<evidence type="ECO:0000256" key="4">
    <source>
        <dbReference type="ARBA" id="ARBA00022737"/>
    </source>
</evidence>
<reference evidence="9 10" key="1">
    <citation type="journal article" date="2020" name="Microb. Genom.">
        <title>Genetic diversity of clinical and environmental Mucorales isolates obtained from an investigation of mucormycosis cases among solid organ transplant recipients.</title>
        <authorList>
            <person name="Nguyen M.H."/>
            <person name="Kaul D."/>
            <person name="Muto C."/>
            <person name="Cheng S.J."/>
            <person name="Richter R.A."/>
            <person name="Bruno V.M."/>
            <person name="Liu G."/>
            <person name="Beyhan S."/>
            <person name="Sundermann A.J."/>
            <person name="Mounaud S."/>
            <person name="Pasculle A.W."/>
            <person name="Nierman W.C."/>
            <person name="Driscoll E."/>
            <person name="Cumbie R."/>
            <person name="Clancy C.J."/>
            <person name="Dupont C.L."/>
        </authorList>
    </citation>
    <scope>NUCLEOTIDE SEQUENCE [LARGE SCALE GENOMIC DNA]</scope>
    <source>
        <strain evidence="9 10">GL24</strain>
    </source>
</reference>
<feature type="domain" description="Citrate transporter-like" evidence="8">
    <location>
        <begin position="12"/>
        <end position="86"/>
    </location>
</feature>
<evidence type="ECO:0000256" key="5">
    <source>
        <dbReference type="ARBA" id="ARBA00022989"/>
    </source>
</evidence>
<keyword evidence="10" id="KW-1185">Reference proteome</keyword>
<evidence type="ECO:0000256" key="3">
    <source>
        <dbReference type="ARBA" id="ARBA00022692"/>
    </source>
</evidence>
<feature type="transmembrane region" description="Helical" evidence="7">
    <location>
        <begin position="20"/>
        <end position="39"/>
    </location>
</feature>
<keyword evidence="6 7" id="KW-0472">Membrane</keyword>
<dbReference type="Proteomes" id="UP000740926">
    <property type="component" value="Unassembled WGS sequence"/>
</dbReference>
<dbReference type="InterPro" id="IPR004680">
    <property type="entry name" value="Cit_transptr-like_dom"/>
</dbReference>
<evidence type="ECO:0000256" key="6">
    <source>
        <dbReference type="ARBA" id="ARBA00023136"/>
    </source>
</evidence>
<comment type="caution">
    <text evidence="9">The sequence shown here is derived from an EMBL/GenBank/DDBJ whole genome shotgun (WGS) entry which is preliminary data.</text>
</comment>
<evidence type="ECO:0000313" key="10">
    <source>
        <dbReference type="Proteomes" id="UP000740926"/>
    </source>
</evidence>
<dbReference type="InterPro" id="IPR051679">
    <property type="entry name" value="DASS-Related_Transporters"/>
</dbReference>
<dbReference type="PANTHER" id="PTHR43652">
    <property type="entry name" value="BASIC AMINO ACID ANTIPORTER YFCC-RELATED"/>
    <property type="match status" value="1"/>
</dbReference>
<dbReference type="AlphaFoldDB" id="A0A9P7C0I3"/>
<feature type="transmembrane region" description="Helical" evidence="7">
    <location>
        <begin position="45"/>
        <end position="66"/>
    </location>
</feature>
<sequence length="112" mass="11717">MKLVLGLVGFTMAMFLFERIRAAVVALVVLVVLGVTGLIAPEEIFGGFSGNAVMSIIATTILGAGLDRTGALNRLAAWLLRRGHGVEHGVGQWQIVGTGRAAGAQQWVYLAG</sequence>
<keyword evidence="3 7" id="KW-0812">Transmembrane</keyword>
<dbReference type="GO" id="GO:0005886">
    <property type="term" value="C:plasma membrane"/>
    <property type="evidence" value="ECO:0007669"/>
    <property type="project" value="TreeGrafter"/>
</dbReference>
<name>A0A9P7C0I3_9FUNG</name>
<evidence type="ECO:0000256" key="2">
    <source>
        <dbReference type="ARBA" id="ARBA00022448"/>
    </source>
</evidence>
<evidence type="ECO:0000256" key="7">
    <source>
        <dbReference type="SAM" id="Phobius"/>
    </source>
</evidence>
<evidence type="ECO:0000256" key="1">
    <source>
        <dbReference type="ARBA" id="ARBA00004141"/>
    </source>
</evidence>
<keyword evidence="2" id="KW-0813">Transport</keyword>
<dbReference type="Pfam" id="PF03600">
    <property type="entry name" value="CitMHS"/>
    <property type="match status" value="1"/>
</dbReference>
<gene>
    <name evidence="9" type="ORF">G6F50_017273</name>
</gene>
<evidence type="ECO:0000313" key="9">
    <source>
        <dbReference type="EMBL" id="KAG1530504.1"/>
    </source>
</evidence>
<protein>
    <recommendedName>
        <fullName evidence="8">Citrate transporter-like domain-containing protein</fullName>
    </recommendedName>
</protein>
<dbReference type="GO" id="GO:0055085">
    <property type="term" value="P:transmembrane transport"/>
    <property type="evidence" value="ECO:0007669"/>
    <property type="project" value="InterPro"/>
</dbReference>
<dbReference type="EMBL" id="JAANIU010012362">
    <property type="protein sequence ID" value="KAG1530504.1"/>
    <property type="molecule type" value="Genomic_DNA"/>
</dbReference>
<dbReference type="PANTHER" id="PTHR43652:SF2">
    <property type="entry name" value="BASIC AMINO ACID ANTIPORTER YFCC-RELATED"/>
    <property type="match status" value="1"/>
</dbReference>